<sequence>MNKKSRIYFVCQILFKFNDEKLDMEMDNWKQTPNKIIEFVGKYLLEEETYKLIPHISKENWIKHLNESLDIVQTHKTTNMINVIKEQKLPQVIGITGKKYNGKDTVSDYICIKYGFNKIAFADPLKQVCKIIFEFNDDQLYGNKKEEIDMRWNISPRKIFQYIGTDLIRKQMCKIIPDIQDNFWVKCLIETMKCELKLNPTSNFMISDIRFQNEIDSIKKEFSHCQIIRVVRPSVNLVDNHESETMIDNLKNIDNELINNGTLEDLYNMVEQNLFI</sequence>
<gene>
    <name evidence="1" type="ORF">Catovirus_2_158</name>
</gene>
<dbReference type="Pfam" id="PF21448">
    <property type="entry name" value="DNMK"/>
    <property type="match status" value="1"/>
</dbReference>
<organism evidence="1">
    <name type="scientific">Catovirus CTV1</name>
    <dbReference type="NCBI Taxonomy" id="1977631"/>
    <lineage>
        <taxon>Viruses</taxon>
        <taxon>Varidnaviria</taxon>
        <taxon>Bamfordvirae</taxon>
        <taxon>Nucleocytoviricota</taxon>
        <taxon>Megaviricetes</taxon>
        <taxon>Imitervirales</taxon>
        <taxon>Mimiviridae</taxon>
        <taxon>Klosneuvirinae</taxon>
        <taxon>Catovirus</taxon>
    </lineage>
</organism>
<name>A0A1V0SBY0_9VIRU</name>
<proteinExistence type="predicted"/>
<dbReference type="EMBL" id="KY684084">
    <property type="protein sequence ID" value="ARF09209.1"/>
    <property type="molecule type" value="Genomic_DNA"/>
</dbReference>
<accession>A0A1V0SBY0</accession>
<dbReference type="Gene3D" id="3.40.50.300">
    <property type="entry name" value="P-loop containing nucleotide triphosphate hydrolases"/>
    <property type="match status" value="1"/>
</dbReference>
<keyword evidence="1" id="KW-0808">Transferase</keyword>
<dbReference type="SUPFAM" id="SSF52540">
    <property type="entry name" value="P-loop containing nucleoside triphosphate hydrolases"/>
    <property type="match status" value="1"/>
</dbReference>
<dbReference type="GO" id="GO:0016301">
    <property type="term" value="F:kinase activity"/>
    <property type="evidence" value="ECO:0007669"/>
    <property type="project" value="UniProtKB-KW"/>
</dbReference>
<protein>
    <submittedName>
        <fullName evidence="1">Deoxynucleoside monophosphate kinase</fullName>
    </submittedName>
</protein>
<evidence type="ECO:0000313" key="1">
    <source>
        <dbReference type="EMBL" id="ARF09209.1"/>
    </source>
</evidence>
<reference evidence="1" key="1">
    <citation type="journal article" date="2017" name="Science">
        <title>Giant viruses with an expanded complement of translation system components.</title>
        <authorList>
            <person name="Schulz F."/>
            <person name="Yutin N."/>
            <person name="Ivanova N.N."/>
            <person name="Ortega D.R."/>
            <person name="Lee T.K."/>
            <person name="Vierheilig J."/>
            <person name="Daims H."/>
            <person name="Horn M."/>
            <person name="Wagner M."/>
            <person name="Jensen G.J."/>
            <person name="Kyrpides N.C."/>
            <person name="Koonin E.V."/>
            <person name="Woyke T."/>
        </authorList>
    </citation>
    <scope>NUCLEOTIDE SEQUENCE</scope>
    <source>
        <strain evidence="1">CTV1</strain>
    </source>
</reference>
<dbReference type="InterPro" id="IPR048444">
    <property type="entry name" value="DNMK"/>
</dbReference>
<dbReference type="InterPro" id="IPR027417">
    <property type="entry name" value="P-loop_NTPase"/>
</dbReference>
<keyword evidence="1" id="KW-0418">Kinase</keyword>